<feature type="domain" description="PAS" evidence="6">
    <location>
        <begin position="122"/>
        <end position="197"/>
    </location>
</feature>
<organism evidence="7 8">
    <name type="scientific">Anaeromyxobacter oryzae</name>
    <dbReference type="NCBI Taxonomy" id="2918170"/>
    <lineage>
        <taxon>Bacteria</taxon>
        <taxon>Pseudomonadati</taxon>
        <taxon>Myxococcota</taxon>
        <taxon>Myxococcia</taxon>
        <taxon>Myxococcales</taxon>
        <taxon>Cystobacterineae</taxon>
        <taxon>Anaeromyxobacteraceae</taxon>
        <taxon>Anaeromyxobacter</taxon>
    </lineage>
</organism>
<sequence length="573" mass="61942">MAIASSMSLAQLEAILDATAEGVIAVDAAGRIVLFNATAGAILRRPVNDVLGRPVGEVVPNSRLPGVLRSGKDELDQYQDVGATTILTNRVVVRGRGGEIEGAVAIFRDVSELRTLTGQLRTARELREVSEAIIRCSQEAISIADAKGNTVLVNPAYTRLMGLGEAEVIGRPVTADIAEGESVHLRVLRTRKAIRGARLRVGPQAREVIVNAAPLLVGGELKGSVGVVHDVSELRRLSDELASAKQLLRKLEPRRSFDDIVGEGPAISRAKELARKAARTPATVLLLGESGTGKELFAHAIHHASDRRDGPLVRVNCAAIPEGLLESSLFGYAGGAFTGARTHGQKGHFEEAEGGTLFLDEIAEAPLALQAKLLRALQEREIVRVGSSKPVRVDVRLIAATNADLEAAIARGAFRQDLFYRLSVMPIRVPSLRERREDVLPLSRALLARICAEYRVAPVDLAPDALALLESLPWRGNVRELENVLRRGVIDKPADAYVLRAADLDLADVSAERDDGAATSGRPRRLSELKAAWERQLLRTHLARNGGNREATARALGITVRNLYYKLKRHRLG</sequence>
<dbReference type="Gene3D" id="3.30.450.20">
    <property type="entry name" value="PAS domain"/>
    <property type="match status" value="2"/>
</dbReference>
<evidence type="ECO:0000256" key="2">
    <source>
        <dbReference type="ARBA" id="ARBA00022840"/>
    </source>
</evidence>
<dbReference type="SUPFAM" id="SSF46689">
    <property type="entry name" value="Homeodomain-like"/>
    <property type="match status" value="1"/>
</dbReference>
<dbReference type="SMART" id="SM00091">
    <property type="entry name" value="PAS"/>
    <property type="match status" value="2"/>
</dbReference>
<dbReference type="PANTHER" id="PTHR32071:SF121">
    <property type="entry name" value="SIGMA L-DEPENDENT TRANSCRIPTIONAL REGULATOR YQIR-RELATED"/>
    <property type="match status" value="1"/>
</dbReference>
<dbReference type="PROSITE" id="PS50045">
    <property type="entry name" value="SIGMA54_INTERACT_4"/>
    <property type="match status" value="1"/>
</dbReference>
<evidence type="ECO:0000256" key="4">
    <source>
        <dbReference type="ARBA" id="ARBA00023163"/>
    </source>
</evidence>
<dbReference type="InterPro" id="IPR027417">
    <property type="entry name" value="P-loop_NTPase"/>
</dbReference>
<dbReference type="PRINTS" id="PR01590">
    <property type="entry name" value="HTHFIS"/>
</dbReference>
<keyword evidence="8" id="KW-1185">Reference proteome</keyword>
<dbReference type="SMART" id="SM00382">
    <property type="entry name" value="AAA"/>
    <property type="match status" value="1"/>
</dbReference>
<dbReference type="SUPFAM" id="SSF55785">
    <property type="entry name" value="PYP-like sensor domain (PAS domain)"/>
    <property type="match status" value="2"/>
</dbReference>
<dbReference type="InterPro" id="IPR035965">
    <property type="entry name" value="PAS-like_dom_sf"/>
</dbReference>
<evidence type="ECO:0000256" key="3">
    <source>
        <dbReference type="ARBA" id="ARBA00023015"/>
    </source>
</evidence>
<dbReference type="PROSITE" id="PS00676">
    <property type="entry name" value="SIGMA54_INTERACT_2"/>
    <property type="match status" value="1"/>
</dbReference>
<reference evidence="8" key="1">
    <citation type="journal article" date="2022" name="Int. J. Syst. Evol. Microbiol.">
        <title>Anaeromyxobacter oryzae sp. nov., Anaeromyxobacter diazotrophicus sp. nov. and Anaeromyxobacter paludicola sp. nov., isolated from paddy soils.</title>
        <authorList>
            <person name="Itoh H."/>
            <person name="Xu Z."/>
            <person name="Mise K."/>
            <person name="Masuda Y."/>
            <person name="Ushijima N."/>
            <person name="Hayakawa C."/>
            <person name="Shiratori Y."/>
            <person name="Senoo K."/>
        </authorList>
    </citation>
    <scope>NUCLEOTIDE SEQUENCE [LARGE SCALE GENOMIC DNA]</scope>
    <source>
        <strain evidence="8">Red232</strain>
    </source>
</reference>
<dbReference type="Proteomes" id="UP001162891">
    <property type="component" value="Chromosome"/>
</dbReference>
<dbReference type="Pfam" id="PF02954">
    <property type="entry name" value="HTH_8"/>
    <property type="match status" value="1"/>
</dbReference>
<keyword evidence="3" id="KW-0805">Transcription regulation</keyword>
<evidence type="ECO:0000313" key="8">
    <source>
        <dbReference type="Proteomes" id="UP001162891"/>
    </source>
</evidence>
<dbReference type="PROSITE" id="PS00675">
    <property type="entry name" value="SIGMA54_INTERACT_1"/>
    <property type="match status" value="1"/>
</dbReference>
<protein>
    <submittedName>
        <fullName evidence="7">Sigma-54-dependent Fis family transcriptional regulator</fullName>
    </submittedName>
</protein>
<dbReference type="Gene3D" id="1.10.8.60">
    <property type="match status" value="1"/>
</dbReference>
<feature type="domain" description="Sigma-54 factor interaction" evidence="5">
    <location>
        <begin position="260"/>
        <end position="490"/>
    </location>
</feature>
<dbReference type="PROSITE" id="PS50112">
    <property type="entry name" value="PAS"/>
    <property type="match status" value="2"/>
</dbReference>
<evidence type="ECO:0000256" key="1">
    <source>
        <dbReference type="ARBA" id="ARBA00022741"/>
    </source>
</evidence>
<dbReference type="InterPro" id="IPR000014">
    <property type="entry name" value="PAS"/>
</dbReference>
<dbReference type="Pfam" id="PF25601">
    <property type="entry name" value="AAA_lid_14"/>
    <property type="match status" value="1"/>
</dbReference>
<dbReference type="Gene3D" id="1.10.10.60">
    <property type="entry name" value="Homeodomain-like"/>
    <property type="match status" value="1"/>
</dbReference>
<keyword evidence="1" id="KW-0547">Nucleotide-binding</keyword>
<dbReference type="InterPro" id="IPR013767">
    <property type="entry name" value="PAS_fold"/>
</dbReference>
<name>A0ABM7WTX8_9BACT</name>
<evidence type="ECO:0000313" key="7">
    <source>
        <dbReference type="EMBL" id="BDG02945.1"/>
    </source>
</evidence>
<feature type="domain" description="PAS" evidence="6">
    <location>
        <begin position="8"/>
        <end position="53"/>
    </location>
</feature>
<dbReference type="InterPro" id="IPR009057">
    <property type="entry name" value="Homeodomain-like_sf"/>
</dbReference>
<evidence type="ECO:0000259" key="5">
    <source>
        <dbReference type="PROSITE" id="PS50045"/>
    </source>
</evidence>
<dbReference type="EMBL" id="AP025591">
    <property type="protein sequence ID" value="BDG02945.1"/>
    <property type="molecule type" value="Genomic_DNA"/>
</dbReference>
<dbReference type="CDD" id="cd00009">
    <property type="entry name" value="AAA"/>
    <property type="match status" value="1"/>
</dbReference>
<dbReference type="InterPro" id="IPR025943">
    <property type="entry name" value="Sigma_54_int_dom_ATP-bd_2"/>
</dbReference>
<dbReference type="InterPro" id="IPR025662">
    <property type="entry name" value="Sigma_54_int_dom_ATP-bd_1"/>
</dbReference>
<accession>A0ABM7WTX8</accession>
<keyword evidence="4" id="KW-0804">Transcription</keyword>
<dbReference type="RefSeq" id="WP_248360623.1">
    <property type="nucleotide sequence ID" value="NZ_AP025591.1"/>
</dbReference>
<evidence type="ECO:0000259" key="6">
    <source>
        <dbReference type="PROSITE" id="PS50112"/>
    </source>
</evidence>
<dbReference type="Pfam" id="PF00989">
    <property type="entry name" value="PAS"/>
    <property type="match status" value="2"/>
</dbReference>
<proteinExistence type="predicted"/>
<dbReference type="NCBIfam" id="TIGR00229">
    <property type="entry name" value="sensory_box"/>
    <property type="match status" value="1"/>
</dbReference>
<keyword evidence="2" id="KW-0067">ATP-binding</keyword>
<gene>
    <name evidence="7" type="ORF">AMOR_19410</name>
</gene>
<dbReference type="InterPro" id="IPR058031">
    <property type="entry name" value="AAA_lid_NorR"/>
</dbReference>
<dbReference type="Pfam" id="PF00158">
    <property type="entry name" value="Sigma54_activat"/>
    <property type="match status" value="1"/>
</dbReference>
<dbReference type="InterPro" id="IPR003593">
    <property type="entry name" value="AAA+_ATPase"/>
</dbReference>
<dbReference type="Gene3D" id="3.40.50.300">
    <property type="entry name" value="P-loop containing nucleotide triphosphate hydrolases"/>
    <property type="match status" value="1"/>
</dbReference>
<dbReference type="InterPro" id="IPR002197">
    <property type="entry name" value="HTH_Fis"/>
</dbReference>
<dbReference type="SUPFAM" id="SSF52540">
    <property type="entry name" value="P-loop containing nucleoside triphosphate hydrolases"/>
    <property type="match status" value="1"/>
</dbReference>
<dbReference type="PANTHER" id="PTHR32071">
    <property type="entry name" value="TRANSCRIPTIONAL REGULATORY PROTEIN"/>
    <property type="match status" value="1"/>
</dbReference>
<dbReference type="InterPro" id="IPR002078">
    <property type="entry name" value="Sigma_54_int"/>
</dbReference>
<dbReference type="CDD" id="cd00130">
    <property type="entry name" value="PAS"/>
    <property type="match status" value="2"/>
</dbReference>